<dbReference type="SUPFAM" id="SSF52540">
    <property type="entry name" value="P-loop containing nucleoside triphosphate hydrolases"/>
    <property type="match status" value="1"/>
</dbReference>
<evidence type="ECO:0000256" key="7">
    <source>
        <dbReference type="ARBA" id="ARBA00022840"/>
    </source>
</evidence>
<protein>
    <recommendedName>
        <fullName evidence="3 9">Gluconokinase</fullName>
        <ecNumber evidence="3 9">2.7.1.12</ecNumber>
    </recommendedName>
</protein>
<comment type="caution">
    <text evidence="10">The sequence shown here is derived from an EMBL/GenBank/DDBJ whole genome shotgun (WGS) entry which is preliminary data.</text>
</comment>
<sequence>MDHGKEHKLPAIVVMGVSGCGKTSVAHALAERIGARMIEGDAFHPERNVQKMQAGVPLTDTDRQGWLEQLGAELASALADNHIAVLTCSALKRRYRDALRASVPNLGFVFLQLSPEAATERVKKRPGHFMPASLVESQFRDLEPPTAESGVLTVNAVDPLHVIVDQVQAWWDASSAPHTSKQERHA</sequence>
<organism evidence="10 11">
    <name type="scientific">Dyella japonica</name>
    <dbReference type="NCBI Taxonomy" id="231455"/>
    <lineage>
        <taxon>Bacteria</taxon>
        <taxon>Pseudomonadati</taxon>
        <taxon>Pseudomonadota</taxon>
        <taxon>Gammaproteobacteria</taxon>
        <taxon>Lysobacterales</taxon>
        <taxon>Rhodanobacteraceae</taxon>
        <taxon>Dyella</taxon>
    </lineage>
</organism>
<dbReference type="GO" id="GO:0046316">
    <property type="term" value="F:gluconokinase activity"/>
    <property type="evidence" value="ECO:0007669"/>
    <property type="project" value="UniProtKB-EC"/>
</dbReference>
<dbReference type="PROSITE" id="PS51257">
    <property type="entry name" value="PROKAR_LIPOPROTEIN"/>
    <property type="match status" value="1"/>
</dbReference>
<evidence type="ECO:0000256" key="1">
    <source>
        <dbReference type="ARBA" id="ARBA00004761"/>
    </source>
</evidence>
<proteinExistence type="inferred from homology"/>
<dbReference type="EMBL" id="JBEPMU010000002">
    <property type="protein sequence ID" value="MET3651977.1"/>
    <property type="molecule type" value="Genomic_DNA"/>
</dbReference>
<dbReference type="InterPro" id="IPR006001">
    <property type="entry name" value="Therm_gnt_kin"/>
</dbReference>
<gene>
    <name evidence="10" type="ORF">ABIC75_001699</name>
</gene>
<comment type="catalytic activity">
    <reaction evidence="8 9">
        <text>D-gluconate + ATP = 6-phospho-D-gluconate + ADP + H(+)</text>
        <dbReference type="Rhea" id="RHEA:19433"/>
        <dbReference type="ChEBI" id="CHEBI:15378"/>
        <dbReference type="ChEBI" id="CHEBI:18391"/>
        <dbReference type="ChEBI" id="CHEBI:30616"/>
        <dbReference type="ChEBI" id="CHEBI:58759"/>
        <dbReference type="ChEBI" id="CHEBI:456216"/>
        <dbReference type="EC" id="2.7.1.12"/>
    </reaction>
</comment>
<dbReference type="Proteomes" id="UP001549184">
    <property type="component" value="Unassembled WGS sequence"/>
</dbReference>
<dbReference type="PANTHER" id="PTHR43442">
    <property type="entry name" value="GLUCONOKINASE-RELATED"/>
    <property type="match status" value="1"/>
</dbReference>
<evidence type="ECO:0000313" key="10">
    <source>
        <dbReference type="EMBL" id="MET3651977.1"/>
    </source>
</evidence>
<reference evidence="10 11" key="1">
    <citation type="submission" date="2024-06" db="EMBL/GenBank/DDBJ databases">
        <title>Sorghum-associated microbial communities from plants grown in Nebraska, USA.</title>
        <authorList>
            <person name="Schachtman D."/>
        </authorList>
    </citation>
    <scope>NUCLEOTIDE SEQUENCE [LARGE SCALE GENOMIC DNA]</scope>
    <source>
        <strain evidence="10 11">1073</strain>
    </source>
</reference>
<dbReference type="PANTHER" id="PTHR43442:SF3">
    <property type="entry name" value="GLUCONOKINASE-RELATED"/>
    <property type="match status" value="1"/>
</dbReference>
<evidence type="ECO:0000256" key="3">
    <source>
        <dbReference type="ARBA" id="ARBA00012054"/>
    </source>
</evidence>
<keyword evidence="5 9" id="KW-0547">Nucleotide-binding</keyword>
<keyword evidence="11" id="KW-1185">Reference proteome</keyword>
<dbReference type="EC" id="2.7.1.12" evidence="3 9"/>
<accession>A0ABV2JTQ4</accession>
<evidence type="ECO:0000256" key="8">
    <source>
        <dbReference type="ARBA" id="ARBA00048090"/>
    </source>
</evidence>
<dbReference type="Gene3D" id="3.40.50.300">
    <property type="entry name" value="P-loop containing nucleotide triphosphate hydrolases"/>
    <property type="match status" value="1"/>
</dbReference>
<dbReference type="RefSeq" id="WP_354013394.1">
    <property type="nucleotide sequence ID" value="NZ_JBEPMU010000002.1"/>
</dbReference>
<evidence type="ECO:0000256" key="9">
    <source>
        <dbReference type="RuleBase" id="RU363066"/>
    </source>
</evidence>
<comment type="similarity">
    <text evidence="2 9">Belongs to the gluconokinase GntK/GntV family.</text>
</comment>
<keyword evidence="4 9" id="KW-0808">Transferase</keyword>
<keyword evidence="6 9" id="KW-0418">Kinase</keyword>
<comment type="pathway">
    <text evidence="1">Carbohydrate acid metabolism.</text>
</comment>
<dbReference type="NCBIfam" id="TIGR01313">
    <property type="entry name" value="therm_gnt_kin"/>
    <property type="match status" value="1"/>
</dbReference>
<evidence type="ECO:0000313" key="11">
    <source>
        <dbReference type="Proteomes" id="UP001549184"/>
    </source>
</evidence>
<name>A0ABV2JTQ4_9GAMM</name>
<dbReference type="InterPro" id="IPR027417">
    <property type="entry name" value="P-loop_NTPase"/>
</dbReference>
<keyword evidence="7 9" id="KW-0067">ATP-binding</keyword>
<dbReference type="CDD" id="cd02021">
    <property type="entry name" value="GntK"/>
    <property type="match status" value="1"/>
</dbReference>
<evidence type="ECO:0000256" key="2">
    <source>
        <dbReference type="ARBA" id="ARBA00008420"/>
    </source>
</evidence>
<evidence type="ECO:0000256" key="4">
    <source>
        <dbReference type="ARBA" id="ARBA00022679"/>
    </source>
</evidence>
<dbReference type="Pfam" id="PF13671">
    <property type="entry name" value="AAA_33"/>
    <property type="match status" value="1"/>
</dbReference>
<evidence type="ECO:0000256" key="5">
    <source>
        <dbReference type="ARBA" id="ARBA00022741"/>
    </source>
</evidence>
<evidence type="ECO:0000256" key="6">
    <source>
        <dbReference type="ARBA" id="ARBA00022777"/>
    </source>
</evidence>